<dbReference type="STRING" id="1895771.BGO89_02310"/>
<evidence type="ECO:0000313" key="1">
    <source>
        <dbReference type="EMBL" id="OJX59272.1"/>
    </source>
</evidence>
<dbReference type="AlphaFoldDB" id="A0A1M3L211"/>
<reference evidence="1 2" key="1">
    <citation type="submission" date="2016-09" db="EMBL/GenBank/DDBJ databases">
        <title>Genome-resolved meta-omics ties microbial dynamics to process performance in biotechnology for thiocyanate degradation.</title>
        <authorList>
            <person name="Kantor R.S."/>
            <person name="Huddy R.J."/>
            <person name="Iyer R."/>
            <person name="Thomas B.C."/>
            <person name="Brown C.T."/>
            <person name="Anantharaman K."/>
            <person name="Tringe S."/>
            <person name="Hettich R.L."/>
            <person name="Harrison S.T."/>
            <person name="Banfield J.F."/>
        </authorList>
    </citation>
    <scope>NUCLEOTIDE SEQUENCE [LARGE SCALE GENOMIC DNA]</scope>
    <source>
        <strain evidence="1">59-99</strain>
    </source>
</reference>
<evidence type="ECO:0000313" key="2">
    <source>
        <dbReference type="Proteomes" id="UP000184233"/>
    </source>
</evidence>
<dbReference type="EMBL" id="MKVH01000013">
    <property type="protein sequence ID" value="OJX59272.1"/>
    <property type="molecule type" value="Genomic_DNA"/>
</dbReference>
<name>A0A1M3L211_9BACT</name>
<sequence length="308" mass="34256">MGAWKLTLMGVVSALTMIGTSNGQTGSSPDHTLTLKYHIGVGDVYSYRIIIDQNVVNNRAARLHTRFDMNVIDSDDNSDPICRLHVLADTSKFEGDVSGAKTTYVVAGNRLFTEAGMFESIIDAMGRMISGRSILEERDKGMETSAGNELNRMTVSSRDAAELNMVVKPTIPYPKQTVIQEKYLDTAQVTSRFQSISTLSPGESNSDRKLNVDTIYRTTVLDSVVIADQREVAYFSVRSERRTFTRTTYVSEATIRRDVGTGLVTDISEHAYRLDDEKRIPYYSAHAMLVVERSTPFKGNGIGTFYGR</sequence>
<dbReference type="Proteomes" id="UP000184233">
    <property type="component" value="Unassembled WGS sequence"/>
</dbReference>
<comment type="caution">
    <text evidence="1">The sequence shown here is derived from an EMBL/GenBank/DDBJ whole genome shotgun (WGS) entry which is preliminary data.</text>
</comment>
<protein>
    <submittedName>
        <fullName evidence="1">Uncharacterized protein</fullName>
    </submittedName>
</protein>
<organism evidence="1 2">
    <name type="scientific">Candidatus Kapaibacterium thiocyanatum</name>
    <dbReference type="NCBI Taxonomy" id="1895771"/>
    <lineage>
        <taxon>Bacteria</taxon>
        <taxon>Pseudomonadati</taxon>
        <taxon>Candidatus Kapaibacteriota</taxon>
        <taxon>Candidatus Kapaibacteriia</taxon>
        <taxon>Candidatus Kapaibacteriales</taxon>
        <taxon>Candidatus Kapaibacteriaceae</taxon>
        <taxon>Candidatus Kapaibacterium</taxon>
    </lineage>
</organism>
<proteinExistence type="predicted"/>
<gene>
    <name evidence="1" type="ORF">BGO89_02310</name>
</gene>
<accession>A0A1M3L211</accession>